<dbReference type="KEGG" id="cdi:DIP0986"/>
<dbReference type="KEGG" id="cdip:ERS451417_00889"/>
<dbReference type="OrthoDB" id="3404379at2"/>
<dbReference type="AlphaFoldDB" id="A0A0D6FVH2"/>
<dbReference type="RefSeq" id="WP_003850966.1">
    <property type="nucleotide sequence ID" value="NZ_CABVGJ010000003.1"/>
</dbReference>
<organism evidence="1 2">
    <name type="scientific">Corynebacterium diphtheriae</name>
    <dbReference type="NCBI Taxonomy" id="1717"/>
    <lineage>
        <taxon>Bacteria</taxon>
        <taxon>Bacillati</taxon>
        <taxon>Actinomycetota</taxon>
        <taxon>Actinomycetes</taxon>
        <taxon>Mycobacteriales</taxon>
        <taxon>Corynebacteriaceae</taxon>
        <taxon>Corynebacterium</taxon>
    </lineage>
</organism>
<dbReference type="OMA" id="KASEVDW"/>
<gene>
    <name evidence="1" type="ORF">CIP107547_01167</name>
</gene>
<evidence type="ECO:0000313" key="1">
    <source>
        <dbReference type="EMBL" id="CAB0599339.1"/>
    </source>
</evidence>
<dbReference type="Proteomes" id="UP000480222">
    <property type="component" value="Unassembled WGS sequence"/>
</dbReference>
<evidence type="ECO:0000313" key="2">
    <source>
        <dbReference type="Proteomes" id="UP000480222"/>
    </source>
</evidence>
<protein>
    <recommendedName>
        <fullName evidence="3">Secreted protein</fullName>
    </recommendedName>
</protein>
<dbReference type="EMBL" id="CADDAV010000015">
    <property type="protein sequence ID" value="CAB0599339.1"/>
    <property type="molecule type" value="Genomic_DNA"/>
</dbReference>
<accession>A0A0D6FVH2</accession>
<dbReference type="GeneID" id="29423236"/>
<name>A0A0D6FVH2_CORDP</name>
<sequence>MLWWIVLLLVMMVAVVVLTFGFGSVFGRGDGVVLPEVDQLMVSNERAVRRGRVDDVRFDSALWGYNQQQVDQVIAALESEIDQLKGQTRGFK</sequence>
<proteinExistence type="predicted"/>
<comment type="caution">
    <text evidence="1">The sequence shown here is derived from an EMBL/GenBank/DDBJ whole genome shotgun (WGS) entry which is preliminary data.</text>
</comment>
<evidence type="ECO:0008006" key="3">
    <source>
        <dbReference type="Google" id="ProtNLM"/>
    </source>
</evidence>
<reference evidence="1 2" key="1">
    <citation type="submission" date="2020-02" db="EMBL/GenBank/DDBJ databases">
        <authorList>
            <person name="Brisse S."/>
        </authorList>
    </citation>
    <scope>NUCLEOTIDE SEQUENCE [LARGE SCALE GENOMIC DNA]</scope>
    <source>
        <strain evidence="1">CIP107547</strain>
    </source>
</reference>